<accession>X1PNM0</accession>
<sequence length="200" mass="23701">MEKRIWFTNLLKEGAKNLVEKIVTDKSGRRSFTDKEIDLIKKGIEKKIIVVEGNKFILSHNPERLYDAFTLNREYFTQFAAFIELVEQYSYKIEECKFEYHMMDICVFKNATPYIYIETKISDSEAQKLITEIKEKYSKNLQAFKNLPDRGNDSLRKSKYIFFDKPKFLKIITPNNYFAYSIEYTKQGFNLSTIDDIPKA</sequence>
<gene>
    <name evidence="1" type="ORF">S06H3_27225</name>
</gene>
<comment type="caution">
    <text evidence="1">The sequence shown here is derived from an EMBL/GenBank/DDBJ whole genome shotgun (WGS) entry which is preliminary data.</text>
</comment>
<reference evidence="1" key="1">
    <citation type="journal article" date="2014" name="Front. Microbiol.">
        <title>High frequency of phylogenetically diverse reductive dehalogenase-homologous genes in deep subseafloor sedimentary metagenomes.</title>
        <authorList>
            <person name="Kawai M."/>
            <person name="Futagami T."/>
            <person name="Toyoda A."/>
            <person name="Takaki Y."/>
            <person name="Nishi S."/>
            <person name="Hori S."/>
            <person name="Arai W."/>
            <person name="Tsubouchi T."/>
            <person name="Morono Y."/>
            <person name="Uchiyama I."/>
            <person name="Ito T."/>
            <person name="Fujiyama A."/>
            <person name="Inagaki F."/>
            <person name="Takami H."/>
        </authorList>
    </citation>
    <scope>NUCLEOTIDE SEQUENCE</scope>
    <source>
        <strain evidence="1">Expedition CK06-06</strain>
    </source>
</reference>
<proteinExistence type="predicted"/>
<evidence type="ECO:0000313" key="1">
    <source>
        <dbReference type="EMBL" id="GAI32454.1"/>
    </source>
</evidence>
<dbReference type="EMBL" id="BARV01015780">
    <property type="protein sequence ID" value="GAI32454.1"/>
    <property type="molecule type" value="Genomic_DNA"/>
</dbReference>
<name>X1PNM0_9ZZZZ</name>
<dbReference type="AlphaFoldDB" id="X1PNM0"/>
<organism evidence="1">
    <name type="scientific">marine sediment metagenome</name>
    <dbReference type="NCBI Taxonomy" id="412755"/>
    <lineage>
        <taxon>unclassified sequences</taxon>
        <taxon>metagenomes</taxon>
        <taxon>ecological metagenomes</taxon>
    </lineage>
</organism>
<protein>
    <submittedName>
        <fullName evidence="1">Uncharacterized protein</fullName>
    </submittedName>
</protein>